<comment type="caution">
    <text evidence="2">The sequence shown here is derived from an EMBL/GenBank/DDBJ whole genome shotgun (WGS) entry which is preliminary data.</text>
</comment>
<accession>A0A4V3D983</accession>
<dbReference type="OrthoDB" id="3431648at2"/>
<evidence type="ECO:0000313" key="3">
    <source>
        <dbReference type="Proteomes" id="UP000295281"/>
    </source>
</evidence>
<sequence>MNAPASDHGRWRKSSYSGPHANCVECAPLSSSFVVRDSKDPGGGHLVFAAPEWAAFLLAVKRAGL</sequence>
<gene>
    <name evidence="2" type="ORF">EV190_101433</name>
</gene>
<protein>
    <submittedName>
        <fullName evidence="2">Uncharacterized protein DUF397</fullName>
    </submittedName>
</protein>
<dbReference type="InterPro" id="IPR007278">
    <property type="entry name" value="DUF397"/>
</dbReference>
<reference evidence="2 3" key="1">
    <citation type="submission" date="2019-03" db="EMBL/GenBank/DDBJ databases">
        <title>Genomic Encyclopedia of Type Strains, Phase IV (KMG-IV): sequencing the most valuable type-strain genomes for metagenomic binning, comparative biology and taxonomic classification.</title>
        <authorList>
            <person name="Goeker M."/>
        </authorList>
    </citation>
    <scope>NUCLEOTIDE SEQUENCE [LARGE SCALE GENOMIC DNA]</scope>
    <source>
        <strain evidence="2 3">DSM 46770</strain>
    </source>
</reference>
<dbReference type="RefSeq" id="WP_133739680.1">
    <property type="nucleotide sequence ID" value="NZ_SNYN01000001.1"/>
</dbReference>
<dbReference type="AlphaFoldDB" id="A0A4V3D983"/>
<organism evidence="2 3">
    <name type="scientific">Actinorugispora endophytica</name>
    <dbReference type="NCBI Taxonomy" id="1605990"/>
    <lineage>
        <taxon>Bacteria</taxon>
        <taxon>Bacillati</taxon>
        <taxon>Actinomycetota</taxon>
        <taxon>Actinomycetes</taxon>
        <taxon>Streptosporangiales</taxon>
        <taxon>Nocardiopsidaceae</taxon>
        <taxon>Actinorugispora</taxon>
    </lineage>
</organism>
<dbReference type="Pfam" id="PF04149">
    <property type="entry name" value="DUF397"/>
    <property type="match status" value="1"/>
</dbReference>
<dbReference type="Proteomes" id="UP000295281">
    <property type="component" value="Unassembled WGS sequence"/>
</dbReference>
<evidence type="ECO:0000313" key="2">
    <source>
        <dbReference type="EMBL" id="TDQ55110.1"/>
    </source>
</evidence>
<proteinExistence type="predicted"/>
<name>A0A4V3D983_9ACTN</name>
<evidence type="ECO:0000259" key="1">
    <source>
        <dbReference type="Pfam" id="PF04149"/>
    </source>
</evidence>
<keyword evidence="3" id="KW-1185">Reference proteome</keyword>
<dbReference type="EMBL" id="SNYN01000001">
    <property type="protein sequence ID" value="TDQ55110.1"/>
    <property type="molecule type" value="Genomic_DNA"/>
</dbReference>
<feature type="domain" description="DUF397" evidence="1">
    <location>
        <begin position="10"/>
        <end position="61"/>
    </location>
</feature>